<feature type="compositionally biased region" description="Polar residues" evidence="1">
    <location>
        <begin position="348"/>
        <end position="361"/>
    </location>
</feature>
<feature type="compositionally biased region" description="Low complexity" evidence="1">
    <location>
        <begin position="362"/>
        <end position="390"/>
    </location>
</feature>
<reference evidence="2 3" key="1">
    <citation type="submission" date="2015-01" db="EMBL/GenBank/DDBJ databases">
        <title>The Genome Sequence of Cryptococcus gattii EJB2.</title>
        <authorList>
            <consortium name="The Broad Institute Genomics Platform"/>
            <person name="Cuomo C."/>
            <person name="Litvintseva A."/>
            <person name="Chen Y."/>
            <person name="Heitman J."/>
            <person name="Sun S."/>
            <person name="Springer D."/>
            <person name="Dromer F."/>
            <person name="Young S."/>
            <person name="Zeng Q."/>
            <person name="Gargeya S."/>
            <person name="Abouelleil A."/>
            <person name="Alvarado L."/>
            <person name="Chapman S.B."/>
            <person name="Gainer-Dewar J."/>
            <person name="Goldberg J."/>
            <person name="Griggs A."/>
            <person name="Gujja S."/>
            <person name="Hansen M."/>
            <person name="Howarth C."/>
            <person name="Imamovic A."/>
            <person name="Larimer J."/>
            <person name="Murphy C."/>
            <person name="Naylor J."/>
            <person name="Pearson M."/>
            <person name="Priest M."/>
            <person name="Roberts A."/>
            <person name="Saif S."/>
            <person name="Shea T."/>
            <person name="Sykes S."/>
            <person name="Wortman J."/>
            <person name="Nusbaum C."/>
            <person name="Birren B."/>
        </authorList>
    </citation>
    <scope>NUCLEOTIDE SEQUENCE [LARGE SCALE GENOMIC DNA]</scope>
    <source>
        <strain evidence="2 3">EJB2</strain>
    </source>
</reference>
<organism evidence="2 3">
    <name type="scientific">Cryptococcus gattii EJB2</name>
    <dbReference type="NCBI Taxonomy" id="1296103"/>
    <lineage>
        <taxon>Eukaryota</taxon>
        <taxon>Fungi</taxon>
        <taxon>Dikarya</taxon>
        <taxon>Basidiomycota</taxon>
        <taxon>Agaricomycotina</taxon>
        <taxon>Tremellomycetes</taxon>
        <taxon>Tremellales</taxon>
        <taxon>Cryptococcaceae</taxon>
        <taxon>Cryptococcus</taxon>
        <taxon>Cryptococcus gattii species complex</taxon>
    </lineage>
</organism>
<evidence type="ECO:0000313" key="2">
    <source>
        <dbReference type="EMBL" id="KIR77334.1"/>
    </source>
</evidence>
<feature type="compositionally biased region" description="Low complexity" evidence="1">
    <location>
        <begin position="46"/>
        <end position="55"/>
    </location>
</feature>
<feature type="compositionally biased region" description="Polar residues" evidence="1">
    <location>
        <begin position="146"/>
        <end position="158"/>
    </location>
</feature>
<feature type="compositionally biased region" description="Low complexity" evidence="1">
    <location>
        <begin position="297"/>
        <end position="309"/>
    </location>
</feature>
<feature type="region of interest" description="Disordered" evidence="1">
    <location>
        <begin position="348"/>
        <end position="392"/>
    </location>
</feature>
<proteinExistence type="predicted"/>
<feature type="region of interest" description="Disordered" evidence="1">
    <location>
        <begin position="124"/>
        <end position="158"/>
    </location>
</feature>
<sequence length="464" mass="50154">MTVIIHSPADAALADGPHRHPPTRSRSSVTLPPISTLVPAASLPTRASRSSPSKLSSRDQTLLSRPSVNGWSLCPLQGLQLDKKCPEWSIHGWHEDAQRLLQPPQAMTPSNVYVKLRPISPGAYSSGSQFDKSSRAHPPPGRGENMDSTSETFASSSLQAKTLHPLPLRPINSEVKLMEKSYRFIMYGTKLTEQENHAMAHVLDTGKESSGPRTNVGRSPSGKMRSIAFAPNSPPSCHPTKSIVLCTENGWSSSITRSAATNLTSRLNVTTYRSDFHQSSQSPVARKAAFEEDELDSTSSSSSCSSELSEYGDNDDFESSDKGGEDFPIKLRLRLKISHLSSILGSSPIKSIGSENVTPSSPNYTPTNNTKRPRTPLNSTSTSSPIPLSSWGEERGNGVVKDCASDNGVECTDNTGGKMAADLESANATISKLQKQLAERDSLVSDLQSELSLYKRKFGECTLI</sequence>
<accession>A0ABR5BPR1</accession>
<name>A0ABR5BPR1_9TREE</name>
<keyword evidence="3" id="KW-1185">Reference proteome</keyword>
<feature type="region of interest" description="Disordered" evidence="1">
    <location>
        <begin position="275"/>
        <end position="324"/>
    </location>
</feature>
<evidence type="ECO:0000256" key="1">
    <source>
        <dbReference type="SAM" id="MobiDB-lite"/>
    </source>
</evidence>
<feature type="region of interest" description="Disordered" evidence="1">
    <location>
        <begin position="1"/>
        <end position="62"/>
    </location>
</feature>
<evidence type="ECO:0000313" key="3">
    <source>
        <dbReference type="Proteomes" id="UP000054272"/>
    </source>
</evidence>
<dbReference type="Proteomes" id="UP000054272">
    <property type="component" value="Unassembled WGS sequence"/>
</dbReference>
<protein>
    <submittedName>
        <fullName evidence="2">Uncharacterized protein</fullName>
    </submittedName>
</protein>
<dbReference type="EMBL" id="KN848754">
    <property type="protein sequence ID" value="KIR77334.1"/>
    <property type="molecule type" value="Genomic_DNA"/>
</dbReference>
<gene>
    <name evidence="2" type="ORF">I306_05668</name>
</gene>